<dbReference type="InterPro" id="IPR023352">
    <property type="entry name" value="MAPEG-like_dom_sf"/>
</dbReference>
<protein>
    <submittedName>
        <fullName evidence="5">Putative relative of glutathione S-transferase, MAPEG superfamily</fullName>
    </submittedName>
</protein>
<name>A0A0P0A9M0_9RHOB</name>
<dbReference type="KEGG" id="cmar:IMCC12053_845"/>
<dbReference type="Gene3D" id="1.20.120.550">
    <property type="entry name" value="Membrane associated eicosanoid/glutathione metabolism-like domain"/>
    <property type="match status" value="1"/>
</dbReference>
<keyword evidence="4" id="KW-0472">Membrane</keyword>
<dbReference type="Pfam" id="PF01124">
    <property type="entry name" value="MAPEG"/>
    <property type="match status" value="1"/>
</dbReference>
<accession>A0A0P0A9M0</accession>
<keyword evidence="6" id="KW-1185">Reference proteome</keyword>
<evidence type="ECO:0000256" key="1">
    <source>
        <dbReference type="ARBA" id="ARBA00004370"/>
    </source>
</evidence>
<dbReference type="PANTHER" id="PTHR35814:SF1">
    <property type="entry name" value="GLUTATHIONE S-TRANSFERASE-RELATED"/>
    <property type="match status" value="1"/>
</dbReference>
<dbReference type="PANTHER" id="PTHR35814">
    <property type="match status" value="1"/>
</dbReference>
<dbReference type="PATRIC" id="fig|1397108.4.peg.873"/>
<evidence type="ECO:0000313" key="6">
    <source>
        <dbReference type="Proteomes" id="UP000064920"/>
    </source>
</evidence>
<dbReference type="GO" id="GO:0016740">
    <property type="term" value="F:transferase activity"/>
    <property type="evidence" value="ECO:0007669"/>
    <property type="project" value="UniProtKB-KW"/>
</dbReference>
<organism evidence="5 6">
    <name type="scientific">Celeribacter marinus</name>
    <dbReference type="NCBI Taxonomy" id="1397108"/>
    <lineage>
        <taxon>Bacteria</taxon>
        <taxon>Pseudomonadati</taxon>
        <taxon>Pseudomonadota</taxon>
        <taxon>Alphaproteobacteria</taxon>
        <taxon>Rhodobacterales</taxon>
        <taxon>Roseobacteraceae</taxon>
        <taxon>Celeribacter</taxon>
    </lineage>
</organism>
<evidence type="ECO:0000256" key="2">
    <source>
        <dbReference type="ARBA" id="ARBA00022692"/>
    </source>
</evidence>
<gene>
    <name evidence="5" type="ORF">IMCC12053_845</name>
</gene>
<dbReference type="RefSeq" id="WP_062216001.1">
    <property type="nucleotide sequence ID" value="NZ_CP012023.1"/>
</dbReference>
<dbReference type="GO" id="GO:0016020">
    <property type="term" value="C:membrane"/>
    <property type="evidence" value="ECO:0007669"/>
    <property type="project" value="UniProtKB-SubCell"/>
</dbReference>
<comment type="subcellular location">
    <subcellularLocation>
        <location evidence="1">Membrane</location>
    </subcellularLocation>
</comment>
<dbReference type="OrthoDB" id="7619858at2"/>
<dbReference type="Proteomes" id="UP000064920">
    <property type="component" value="Chromosome"/>
</dbReference>
<sequence>MLHITAIYAGLIGLFYTYVSLHVSLGRGASKISMGDGGQTDLNLRIRAHANFNEYAPLTLILLALAENQGAPTLVLHGAGLTLLATRGANFYGLTSANGYKVRYWGALATYVLLLILSLAVLGHAVM</sequence>
<dbReference type="InterPro" id="IPR001129">
    <property type="entry name" value="Membr-assoc_MAPEG"/>
</dbReference>
<dbReference type="SUPFAM" id="SSF161084">
    <property type="entry name" value="MAPEG domain-like"/>
    <property type="match status" value="1"/>
</dbReference>
<proteinExistence type="predicted"/>
<dbReference type="EMBL" id="CP012023">
    <property type="protein sequence ID" value="ALI54793.1"/>
    <property type="molecule type" value="Genomic_DNA"/>
</dbReference>
<keyword evidence="5" id="KW-0808">Transferase</keyword>
<reference evidence="5 6" key="1">
    <citation type="submission" date="2015-05" db="EMBL/GenBank/DDBJ databases">
        <authorList>
            <person name="Wang D.B."/>
            <person name="Wang M."/>
        </authorList>
    </citation>
    <scope>NUCLEOTIDE SEQUENCE [LARGE SCALE GENOMIC DNA]</scope>
    <source>
        <strain evidence="5 6">IMCC 12053</strain>
    </source>
</reference>
<evidence type="ECO:0000313" key="5">
    <source>
        <dbReference type="EMBL" id="ALI54793.1"/>
    </source>
</evidence>
<evidence type="ECO:0000256" key="4">
    <source>
        <dbReference type="ARBA" id="ARBA00023136"/>
    </source>
</evidence>
<evidence type="ECO:0000256" key="3">
    <source>
        <dbReference type="ARBA" id="ARBA00022989"/>
    </source>
</evidence>
<keyword evidence="2" id="KW-0812">Transmembrane</keyword>
<keyword evidence="3" id="KW-1133">Transmembrane helix</keyword>
<dbReference type="AlphaFoldDB" id="A0A0P0A9M0"/>